<comment type="caution">
    <text evidence="2">The sequence shown here is derived from an EMBL/GenBank/DDBJ whole genome shotgun (WGS) entry which is preliminary data.</text>
</comment>
<name>A0ABT5MAB7_9GAMM</name>
<sequence length="93" mass="10683">MQVNRGLCRYISNPDHTIHPCLNEPWQDEKENQDTSTNNSPYSRSRQNDFFASCHIPPLDLLSQQQLPPESSRVYATTCTHRNSLSRCVHVVA</sequence>
<feature type="region of interest" description="Disordered" evidence="1">
    <location>
        <begin position="15"/>
        <end position="46"/>
    </location>
</feature>
<proteinExistence type="predicted"/>
<evidence type="ECO:0000313" key="2">
    <source>
        <dbReference type="EMBL" id="MDC9623935.1"/>
    </source>
</evidence>
<gene>
    <name evidence="2" type="ORF">PSI22_20420</name>
</gene>
<evidence type="ECO:0000313" key="3">
    <source>
        <dbReference type="Proteomes" id="UP001214757"/>
    </source>
</evidence>
<organism evidence="2 3">
    <name type="scientific">Xenorhabdus aichiensis</name>
    <dbReference type="NCBI Taxonomy" id="3025874"/>
    <lineage>
        <taxon>Bacteria</taxon>
        <taxon>Pseudomonadati</taxon>
        <taxon>Pseudomonadota</taxon>
        <taxon>Gammaproteobacteria</taxon>
        <taxon>Enterobacterales</taxon>
        <taxon>Morganellaceae</taxon>
        <taxon>Xenorhabdus</taxon>
    </lineage>
</organism>
<reference evidence="2 3" key="1">
    <citation type="submission" date="2023-02" db="EMBL/GenBank/DDBJ databases">
        <title>Entomopathogenic bacteria.</title>
        <authorList>
            <person name="Machado R.A."/>
        </authorList>
    </citation>
    <scope>NUCLEOTIDE SEQUENCE [LARGE SCALE GENOMIC DNA]</scope>
    <source>
        <strain evidence="2 3">XENO-7</strain>
    </source>
</reference>
<protein>
    <recommendedName>
        <fullName evidence="4">Transposase</fullName>
    </recommendedName>
</protein>
<keyword evidence="3" id="KW-1185">Reference proteome</keyword>
<feature type="compositionally biased region" description="Polar residues" evidence="1">
    <location>
        <begin position="34"/>
        <end position="46"/>
    </location>
</feature>
<evidence type="ECO:0000256" key="1">
    <source>
        <dbReference type="SAM" id="MobiDB-lite"/>
    </source>
</evidence>
<evidence type="ECO:0008006" key="4">
    <source>
        <dbReference type="Google" id="ProtNLM"/>
    </source>
</evidence>
<dbReference type="EMBL" id="JAQRFO010000080">
    <property type="protein sequence ID" value="MDC9623935.1"/>
    <property type="molecule type" value="Genomic_DNA"/>
</dbReference>
<dbReference type="RefSeq" id="WP_273581348.1">
    <property type="nucleotide sequence ID" value="NZ_JAQRFO010000080.1"/>
</dbReference>
<accession>A0ABT5MAB7</accession>
<dbReference type="Proteomes" id="UP001214757">
    <property type="component" value="Unassembled WGS sequence"/>
</dbReference>